<organism evidence="7 8">
    <name type="scientific">Metabacillus arenae</name>
    <dbReference type="NCBI Taxonomy" id="2771434"/>
    <lineage>
        <taxon>Bacteria</taxon>
        <taxon>Bacillati</taxon>
        <taxon>Bacillota</taxon>
        <taxon>Bacilli</taxon>
        <taxon>Bacillales</taxon>
        <taxon>Bacillaceae</taxon>
        <taxon>Metabacillus</taxon>
    </lineage>
</organism>
<dbReference type="PIRSF" id="PIRSF038958">
    <property type="entry name" value="PG_synth_SpoVB"/>
    <property type="match status" value="1"/>
</dbReference>
<dbReference type="Pfam" id="PF01943">
    <property type="entry name" value="Polysacc_synt"/>
    <property type="match status" value="1"/>
</dbReference>
<comment type="caution">
    <text evidence="7">The sequence shown here is derived from an EMBL/GenBank/DDBJ whole genome shotgun (WGS) entry which is preliminary data.</text>
</comment>
<feature type="transmembrane region" description="Helical" evidence="6">
    <location>
        <begin position="87"/>
        <end position="112"/>
    </location>
</feature>
<keyword evidence="8" id="KW-1185">Reference proteome</keyword>
<reference evidence="7" key="1">
    <citation type="submission" date="2020-09" db="EMBL/GenBank/DDBJ databases">
        <title>A novel bacterium of genus Bacillus, isolated from South China Sea.</title>
        <authorList>
            <person name="Huang H."/>
            <person name="Mo K."/>
            <person name="Hu Y."/>
        </authorList>
    </citation>
    <scope>NUCLEOTIDE SEQUENCE</scope>
    <source>
        <strain evidence="7">IB182487</strain>
    </source>
</reference>
<feature type="transmembrane region" description="Helical" evidence="6">
    <location>
        <begin position="484"/>
        <end position="506"/>
    </location>
</feature>
<evidence type="ECO:0000313" key="8">
    <source>
        <dbReference type="Proteomes" id="UP000626844"/>
    </source>
</evidence>
<evidence type="ECO:0000256" key="1">
    <source>
        <dbReference type="ARBA" id="ARBA00004651"/>
    </source>
</evidence>
<protein>
    <submittedName>
        <fullName evidence="7">Polysaccharide biosynthesis protein</fullName>
    </submittedName>
</protein>
<feature type="transmembrane region" description="Helical" evidence="6">
    <location>
        <begin position="291"/>
        <end position="311"/>
    </location>
</feature>
<feature type="transmembrane region" description="Helical" evidence="6">
    <location>
        <begin position="239"/>
        <end position="259"/>
    </location>
</feature>
<keyword evidence="3 6" id="KW-0812">Transmembrane</keyword>
<feature type="transmembrane region" description="Helical" evidence="6">
    <location>
        <begin position="124"/>
        <end position="144"/>
    </location>
</feature>
<evidence type="ECO:0000256" key="5">
    <source>
        <dbReference type="ARBA" id="ARBA00023136"/>
    </source>
</evidence>
<feature type="transmembrane region" description="Helical" evidence="6">
    <location>
        <begin position="392"/>
        <end position="408"/>
    </location>
</feature>
<feature type="transmembrane region" description="Helical" evidence="6">
    <location>
        <begin position="365"/>
        <end position="385"/>
    </location>
</feature>
<evidence type="ECO:0000256" key="6">
    <source>
        <dbReference type="SAM" id="Phobius"/>
    </source>
</evidence>
<evidence type="ECO:0000313" key="7">
    <source>
        <dbReference type="EMBL" id="MBD1383176.1"/>
    </source>
</evidence>
<dbReference type="GO" id="GO:0005886">
    <property type="term" value="C:plasma membrane"/>
    <property type="evidence" value="ECO:0007669"/>
    <property type="project" value="UniProtKB-SubCell"/>
</dbReference>
<comment type="subcellular location">
    <subcellularLocation>
        <location evidence="1">Cell membrane</location>
        <topology evidence="1">Multi-pass membrane protein</topology>
    </subcellularLocation>
</comment>
<dbReference type="EMBL" id="JACXAI010000046">
    <property type="protein sequence ID" value="MBD1383176.1"/>
    <property type="molecule type" value="Genomic_DNA"/>
</dbReference>
<dbReference type="CDD" id="cd13124">
    <property type="entry name" value="MATE_SpoVB_like"/>
    <property type="match status" value="1"/>
</dbReference>
<feature type="transmembrane region" description="Helical" evidence="6">
    <location>
        <begin position="165"/>
        <end position="187"/>
    </location>
</feature>
<evidence type="ECO:0000256" key="4">
    <source>
        <dbReference type="ARBA" id="ARBA00022989"/>
    </source>
</evidence>
<feature type="transmembrane region" description="Helical" evidence="6">
    <location>
        <begin position="332"/>
        <end position="353"/>
    </location>
</feature>
<gene>
    <name evidence="7" type="ORF">IC621_23575</name>
</gene>
<keyword evidence="4 6" id="KW-1133">Transmembrane helix</keyword>
<dbReference type="RefSeq" id="WP_191162086.1">
    <property type="nucleotide sequence ID" value="NZ_JACXAI010000046.1"/>
</dbReference>
<proteinExistence type="predicted"/>
<feature type="transmembrane region" description="Helical" evidence="6">
    <location>
        <begin position="452"/>
        <end position="472"/>
    </location>
</feature>
<keyword evidence="5 6" id="KW-0472">Membrane</keyword>
<evidence type="ECO:0000256" key="2">
    <source>
        <dbReference type="ARBA" id="ARBA00022475"/>
    </source>
</evidence>
<feature type="transmembrane region" description="Helical" evidence="6">
    <location>
        <begin position="193"/>
        <end position="213"/>
    </location>
</feature>
<dbReference type="Proteomes" id="UP000626844">
    <property type="component" value="Unassembled WGS sequence"/>
</dbReference>
<dbReference type="InterPro" id="IPR050833">
    <property type="entry name" value="Poly_Biosynth_Transport"/>
</dbReference>
<evidence type="ECO:0000256" key="3">
    <source>
        <dbReference type="ARBA" id="ARBA00022692"/>
    </source>
</evidence>
<dbReference type="InterPro" id="IPR024923">
    <property type="entry name" value="PG_synth_SpoVB"/>
</dbReference>
<dbReference type="PANTHER" id="PTHR30250">
    <property type="entry name" value="PST FAMILY PREDICTED COLANIC ACID TRANSPORTER"/>
    <property type="match status" value="1"/>
</dbReference>
<feature type="transmembrane region" description="Helical" evidence="6">
    <location>
        <begin position="12"/>
        <end position="33"/>
    </location>
</feature>
<feature type="transmembrane region" description="Helical" evidence="6">
    <location>
        <begin position="420"/>
        <end position="440"/>
    </location>
</feature>
<name>A0A926RZJ0_9BACI</name>
<dbReference type="InterPro" id="IPR002797">
    <property type="entry name" value="Polysacc_synth"/>
</dbReference>
<accession>A0A926RZJ0</accession>
<keyword evidence="2" id="KW-1003">Cell membrane</keyword>
<dbReference type="AlphaFoldDB" id="A0A926RZJ0"/>
<dbReference type="PANTHER" id="PTHR30250:SF29">
    <property type="entry name" value="POLYSACCHARIDE BIOSYNTHESIS PROTEIN C-TERMINAL DOMAIN-CONTAINING PROTEIN"/>
    <property type="match status" value="1"/>
</dbReference>
<feature type="transmembrane region" description="Helical" evidence="6">
    <location>
        <begin position="53"/>
        <end position="75"/>
    </location>
</feature>
<sequence length="534" mass="58288">MQDQAFRKKSFIWQGAFVLTIAGIITKIMSAAYRVPYQNIVGDIGIYIYQQVYPFYGMAIMLATSGFPVIVSKLISDHEEDGQSAIVNILLLSFFFICGIGLLGFFILYFGAGPLAAYMGDIELKMLIQVVSFSFLLLPFISIYRGYFQGKQEMLPTAISQLTEQIIRVLTILLLSSWMLESGYGLYEAGAGALFGSLTGGFAAFSVLNLFWLRRKRSSPLSFNISSSSVTNSSILKQLFLYTVTICVSSLLLIFVQLVDALSLYSLLIFNGMEEIAAKQMKGIFDRGQPLIQLGTVVAASLSLTLVPLISSAKRKKNEALIQEKVNLSLKVCLTIGIGASAGLIAILEPVNIMLFTNNSGNNYLTILSVSILFTSLITTLTAILQGLNDTIFPAIAVVAGVVIKYGLNQLLVPQFAATGAALATVISFAAVALINVYLLRKKGYRLSDYRGIFVSLIGAAVMMITLKLYLAGFEFFIDTVHRGLAVIEALSGVFIGAFVYGWVILKGKMFTEKELIGIPIGKQLIKRSQRKEG</sequence>